<dbReference type="EMBL" id="JBHTAJ010000096">
    <property type="protein sequence ID" value="MFC7184309.1"/>
    <property type="molecule type" value="Genomic_DNA"/>
</dbReference>
<accession>A0ABW2G474</accession>
<dbReference type="InterPro" id="IPR045596">
    <property type="entry name" value="DUF6459"/>
</dbReference>
<gene>
    <name evidence="2" type="ORF">ACFQMG_32630</name>
</gene>
<dbReference type="RefSeq" id="WP_345706122.1">
    <property type="nucleotide sequence ID" value="NZ_BAABKV010000001.1"/>
</dbReference>
<dbReference type="Pfam" id="PF20060">
    <property type="entry name" value="DUF6459"/>
    <property type="match status" value="1"/>
</dbReference>
<protein>
    <submittedName>
        <fullName evidence="2">Rv3235 family protein</fullName>
    </submittedName>
</protein>
<organism evidence="2 3">
    <name type="scientific">Kitasatospora paranensis</name>
    <dbReference type="NCBI Taxonomy" id="258053"/>
    <lineage>
        <taxon>Bacteria</taxon>
        <taxon>Bacillati</taxon>
        <taxon>Actinomycetota</taxon>
        <taxon>Actinomycetes</taxon>
        <taxon>Kitasatosporales</taxon>
        <taxon>Streptomycetaceae</taxon>
        <taxon>Kitasatospora</taxon>
    </lineage>
</organism>
<evidence type="ECO:0000313" key="2">
    <source>
        <dbReference type="EMBL" id="MFC7184309.1"/>
    </source>
</evidence>
<dbReference type="Proteomes" id="UP001596435">
    <property type="component" value="Unassembled WGS sequence"/>
</dbReference>
<feature type="compositionally biased region" description="Low complexity" evidence="1">
    <location>
        <begin position="68"/>
        <end position="89"/>
    </location>
</feature>
<feature type="region of interest" description="Disordered" evidence="1">
    <location>
        <begin position="40"/>
        <end position="99"/>
    </location>
</feature>
<keyword evidence="3" id="KW-1185">Reference proteome</keyword>
<sequence>MAEQQPADVSAAPACAVPAATGPAAHRAHEAAPLVRPLVHLPGHPQARRPVRTPHAGRGARSPGGHHGAVPAAPHHPGGSRPAARPRAACTPSQGAGQGDVAGRFAHRLVEVLTGARPVGQLQRHTTLQGYQQLTALVRSGPLRPRGRVPQTRLGRVYDSAPGPGALEVCVRVEFGPRHHMVAFRLERHRRTEQWQCAAVEAR</sequence>
<reference evidence="3" key="1">
    <citation type="journal article" date="2019" name="Int. J. Syst. Evol. Microbiol.">
        <title>The Global Catalogue of Microorganisms (GCM) 10K type strain sequencing project: providing services to taxonomists for standard genome sequencing and annotation.</title>
        <authorList>
            <consortium name="The Broad Institute Genomics Platform"/>
            <consortium name="The Broad Institute Genome Sequencing Center for Infectious Disease"/>
            <person name="Wu L."/>
            <person name="Ma J."/>
        </authorList>
    </citation>
    <scope>NUCLEOTIDE SEQUENCE [LARGE SCALE GENOMIC DNA]</scope>
    <source>
        <strain evidence="3">CGMCC 1.12859</strain>
    </source>
</reference>
<proteinExistence type="predicted"/>
<evidence type="ECO:0000256" key="1">
    <source>
        <dbReference type="SAM" id="MobiDB-lite"/>
    </source>
</evidence>
<evidence type="ECO:0000313" key="3">
    <source>
        <dbReference type="Proteomes" id="UP001596435"/>
    </source>
</evidence>
<name>A0ABW2G474_9ACTN</name>
<comment type="caution">
    <text evidence="2">The sequence shown here is derived from an EMBL/GenBank/DDBJ whole genome shotgun (WGS) entry which is preliminary data.</text>
</comment>